<dbReference type="Proteomes" id="UP000241587">
    <property type="component" value="Unassembled WGS sequence"/>
</dbReference>
<feature type="compositionally biased region" description="Low complexity" evidence="1">
    <location>
        <begin position="480"/>
        <end position="493"/>
    </location>
</feature>
<feature type="region of interest" description="Disordered" evidence="1">
    <location>
        <begin position="312"/>
        <end position="331"/>
    </location>
</feature>
<feature type="compositionally biased region" description="Acidic residues" evidence="1">
    <location>
        <begin position="106"/>
        <end position="122"/>
    </location>
</feature>
<name>A0A2T4GK31_FUSCU</name>
<keyword evidence="4" id="KW-1185">Reference proteome</keyword>
<dbReference type="Proteomes" id="UP000663297">
    <property type="component" value="Chromosome 2"/>
</dbReference>
<evidence type="ECO:0000313" key="2">
    <source>
        <dbReference type="EMBL" id="PTD03810.1"/>
    </source>
</evidence>
<dbReference type="EMBL" id="PVEM01000012">
    <property type="protein sequence ID" value="PTD03810.1"/>
    <property type="molecule type" value="Genomic_DNA"/>
</dbReference>
<dbReference type="OrthoDB" id="5404323at2759"/>
<feature type="region of interest" description="Disordered" evidence="1">
    <location>
        <begin position="434"/>
        <end position="500"/>
    </location>
</feature>
<evidence type="ECO:0000256" key="1">
    <source>
        <dbReference type="SAM" id="MobiDB-lite"/>
    </source>
</evidence>
<reference evidence="2 4" key="1">
    <citation type="submission" date="2018-02" db="EMBL/GenBank/DDBJ databases">
        <title>Fusarium culmorum secondary metabolites in fungal-bacterial-plant interactions.</title>
        <authorList>
            <person name="Schmidt R."/>
        </authorList>
    </citation>
    <scope>NUCLEOTIDE SEQUENCE [LARGE SCALE GENOMIC DNA]</scope>
    <source>
        <strain evidence="2 4">PV</strain>
    </source>
</reference>
<evidence type="ECO:0000313" key="4">
    <source>
        <dbReference type="Proteomes" id="UP000241587"/>
    </source>
</evidence>
<feature type="compositionally biased region" description="Polar residues" evidence="1">
    <location>
        <begin position="440"/>
        <end position="457"/>
    </location>
</feature>
<organism evidence="2 4">
    <name type="scientific">Fusarium culmorum</name>
    <dbReference type="NCBI Taxonomy" id="5516"/>
    <lineage>
        <taxon>Eukaryota</taxon>
        <taxon>Fungi</taxon>
        <taxon>Dikarya</taxon>
        <taxon>Ascomycota</taxon>
        <taxon>Pezizomycotina</taxon>
        <taxon>Sordariomycetes</taxon>
        <taxon>Hypocreomycetidae</taxon>
        <taxon>Hypocreales</taxon>
        <taxon>Nectriaceae</taxon>
        <taxon>Fusarium</taxon>
    </lineage>
</organism>
<evidence type="ECO:0000313" key="3">
    <source>
        <dbReference type="EMBL" id="QPC62358.1"/>
    </source>
</evidence>
<feature type="compositionally biased region" description="Basic residues" evidence="1">
    <location>
        <begin position="139"/>
        <end position="149"/>
    </location>
</feature>
<feature type="compositionally biased region" description="Low complexity" evidence="1">
    <location>
        <begin position="127"/>
        <end position="138"/>
    </location>
</feature>
<dbReference type="EMBL" id="CP064748">
    <property type="protein sequence ID" value="QPC62358.1"/>
    <property type="molecule type" value="Genomic_DNA"/>
</dbReference>
<gene>
    <name evidence="2" type="ORF">FCULG_00001879</name>
    <name evidence="3" type="ORF">HYE67_004589</name>
</gene>
<dbReference type="AlphaFoldDB" id="A0A2T4GK31"/>
<reference evidence="3" key="2">
    <citation type="submission" date="2020-11" db="EMBL/GenBank/DDBJ databases">
        <title>The chromosome-scale genome resource for two endophytic Fusarium species: F. culmorum and F. pseudograminearum.</title>
        <authorList>
            <person name="Yuan Z."/>
        </authorList>
    </citation>
    <scope>NUCLEOTIDE SEQUENCE</scope>
    <source>
        <strain evidence="3">Class2-1B</strain>
    </source>
</reference>
<dbReference type="OMA" id="EGWSHNF"/>
<proteinExistence type="predicted"/>
<accession>A0A2T4GK31</accession>
<sequence>MFLHAGASLHGHEYSTSRPSTQGHQGPLPFLRSALRRQSDGDRTARPMSAVITSSSSPSPQPRPVSYHEKIPSIITVTPIRRTSRPRPVSEYMPRRDLSVRFRDPETDDELPSSEVQSEDEGSAACSDVSDLSDSSTTPRRRRRKRTFRKSTQFLLAHPAPRPGARQRRLVQRPRLLLQLQELGEKRPIPAFDVVPSSLITGSQIVPRMAKRCPHLFRTKPALGANDLLIVRSEDYGTPASPGSLDAEDSLDQRDVVAVVSPLPQMGDESAEIVMEDGSTWESSLMSNGSYEFIGVDERGRISTARWVKKTSTPTSPMIRGNGEPTPPSSPLPAEVKWTFSMIHPDTRRHPIMGSLMSNTLDVFDTYNTMSTSSGRYPPTRNTPIDCKLASDWIVSNPPEIQSRLTKVVPDDIKLLMVATASWVNLRQSEWSASGICRGPSTSQKRTLSNGSQQRAQTFPVRPSLPLFNPSHQLPRINTSPASSSLDSSSSDMPSRRKSVSNNAGFVKRFVVPRASEDGRPPLESLDIKSDRPPTRRVSISMRNFADKIFRRRSNSHAQVEDAFHPKYCQGYSYSQLLIPDIPIGDLSRKAQRSGASLHLWEWKFFKNDLSTKRVETRVEFGYRIQRLAACVFGQEEAEEP</sequence>
<protein>
    <submittedName>
        <fullName evidence="2">Uncharacterized protein</fullName>
    </submittedName>
</protein>
<feature type="region of interest" description="Disordered" evidence="1">
    <location>
        <begin position="1"/>
        <end position="170"/>
    </location>
</feature>
<feature type="compositionally biased region" description="Basic and acidic residues" evidence="1">
    <location>
        <begin position="93"/>
        <end position="105"/>
    </location>
</feature>
<feature type="compositionally biased region" description="Polar residues" evidence="1">
    <location>
        <begin position="470"/>
        <end position="479"/>
    </location>
</feature>